<evidence type="ECO:0000313" key="3">
    <source>
        <dbReference type="Proteomes" id="UP000274271"/>
    </source>
</evidence>
<gene>
    <name evidence="2" type="ORF">EHT87_06525</name>
</gene>
<feature type="transmembrane region" description="Helical" evidence="1">
    <location>
        <begin position="16"/>
        <end position="33"/>
    </location>
</feature>
<proteinExistence type="predicted"/>
<dbReference type="OrthoDB" id="1187461at2"/>
<keyword evidence="1" id="KW-1133">Transmembrane helix</keyword>
<evidence type="ECO:0000256" key="1">
    <source>
        <dbReference type="SAM" id="Phobius"/>
    </source>
</evidence>
<feature type="transmembrane region" description="Helical" evidence="1">
    <location>
        <begin position="100"/>
        <end position="117"/>
    </location>
</feature>
<dbReference type="EMBL" id="RQJP01000001">
    <property type="protein sequence ID" value="RRB17926.1"/>
    <property type="molecule type" value="Genomic_DNA"/>
</dbReference>
<dbReference type="Proteomes" id="UP000274271">
    <property type="component" value="Unassembled WGS sequence"/>
</dbReference>
<sequence>MKKIVITRSFLKRPNFAVYSLLVVFVIFEITYWQLVPGRKLDAVSKYEAGPEFLYIVIRGGILPELVTVSIVVALIDILHKVLKISAIEVSWRSLLRYELSFLPVMLLAFFVFNPITQSVRYLLVEFPGYDFAIYRDHFILGSYTWKSYFQYVFAVLLMGYFTLNSSLLRDFLKTNHDSVE</sequence>
<protein>
    <submittedName>
        <fullName evidence="2">Uncharacterized protein</fullName>
    </submittedName>
</protein>
<dbReference type="RefSeq" id="WP_124905014.1">
    <property type="nucleotide sequence ID" value="NZ_RQJP01000001.1"/>
</dbReference>
<keyword evidence="1" id="KW-0812">Transmembrane</keyword>
<comment type="caution">
    <text evidence="2">The sequence shown here is derived from an EMBL/GenBank/DDBJ whole genome shotgun (WGS) entry which is preliminary data.</text>
</comment>
<organism evidence="2 3">
    <name type="scientific">Larkinella knui</name>
    <dbReference type="NCBI Taxonomy" id="2025310"/>
    <lineage>
        <taxon>Bacteria</taxon>
        <taxon>Pseudomonadati</taxon>
        <taxon>Bacteroidota</taxon>
        <taxon>Cytophagia</taxon>
        <taxon>Cytophagales</taxon>
        <taxon>Spirosomataceae</taxon>
        <taxon>Larkinella</taxon>
    </lineage>
</organism>
<accession>A0A3P1CY62</accession>
<dbReference type="AlphaFoldDB" id="A0A3P1CY62"/>
<keyword evidence="3" id="KW-1185">Reference proteome</keyword>
<keyword evidence="1" id="KW-0472">Membrane</keyword>
<feature type="transmembrane region" description="Helical" evidence="1">
    <location>
        <begin position="149"/>
        <end position="169"/>
    </location>
</feature>
<evidence type="ECO:0000313" key="2">
    <source>
        <dbReference type="EMBL" id="RRB17926.1"/>
    </source>
</evidence>
<name>A0A3P1CY62_9BACT</name>
<feature type="transmembrane region" description="Helical" evidence="1">
    <location>
        <begin position="53"/>
        <end position="79"/>
    </location>
</feature>
<reference evidence="2 3" key="1">
    <citation type="submission" date="2018-11" db="EMBL/GenBank/DDBJ databases">
        <authorList>
            <person name="Zhou Z."/>
            <person name="Wang G."/>
        </authorList>
    </citation>
    <scope>NUCLEOTIDE SEQUENCE [LARGE SCALE GENOMIC DNA]</scope>
    <source>
        <strain evidence="2 3">KCTC42998</strain>
    </source>
</reference>